<comment type="caution">
    <text evidence="1">The sequence shown here is derived from an EMBL/GenBank/DDBJ whole genome shotgun (WGS) entry which is preliminary data.</text>
</comment>
<name>A0ABW2T8N6_9ACTN</name>
<keyword evidence="2" id="KW-1185">Reference proteome</keyword>
<gene>
    <name evidence="1" type="ORF">ACFQVD_30530</name>
</gene>
<protein>
    <recommendedName>
        <fullName evidence="3">Regulatory protein</fullName>
    </recommendedName>
</protein>
<evidence type="ECO:0008006" key="3">
    <source>
        <dbReference type="Google" id="ProtNLM"/>
    </source>
</evidence>
<evidence type="ECO:0000313" key="1">
    <source>
        <dbReference type="EMBL" id="MFC7604457.1"/>
    </source>
</evidence>
<organism evidence="1 2">
    <name type="scientific">Streptosporangium amethystogenes subsp. fukuiense</name>
    <dbReference type="NCBI Taxonomy" id="698418"/>
    <lineage>
        <taxon>Bacteria</taxon>
        <taxon>Bacillati</taxon>
        <taxon>Actinomycetota</taxon>
        <taxon>Actinomycetes</taxon>
        <taxon>Streptosporangiales</taxon>
        <taxon>Streptosporangiaceae</taxon>
        <taxon>Streptosporangium</taxon>
    </lineage>
</organism>
<dbReference type="RefSeq" id="WP_343961258.1">
    <property type="nucleotide sequence ID" value="NZ_BAAAGK010000005.1"/>
</dbReference>
<proteinExistence type="predicted"/>
<accession>A0ABW2T8N6</accession>
<dbReference type="EMBL" id="JBHTEE010000001">
    <property type="protein sequence ID" value="MFC7604457.1"/>
    <property type="molecule type" value="Genomic_DNA"/>
</dbReference>
<dbReference type="Proteomes" id="UP001596514">
    <property type="component" value="Unassembled WGS sequence"/>
</dbReference>
<reference evidence="2" key="1">
    <citation type="journal article" date="2019" name="Int. J. Syst. Evol. Microbiol.">
        <title>The Global Catalogue of Microorganisms (GCM) 10K type strain sequencing project: providing services to taxonomists for standard genome sequencing and annotation.</title>
        <authorList>
            <consortium name="The Broad Institute Genomics Platform"/>
            <consortium name="The Broad Institute Genome Sequencing Center for Infectious Disease"/>
            <person name="Wu L."/>
            <person name="Ma J."/>
        </authorList>
    </citation>
    <scope>NUCLEOTIDE SEQUENCE [LARGE SCALE GENOMIC DNA]</scope>
    <source>
        <strain evidence="2">JCM 10083</strain>
    </source>
</reference>
<sequence length="117" mass="12795">MRAIPIPVDVTKLQITCVKAAKPRLVNKDTGEIKRDKDGNVMYELTFLFEDDLGRMELVKVSTTPEPQITPGEEVVPVDLVGYVWEQAGRWGIAYRAASFRPVGASLSTSAGMGADL</sequence>
<evidence type="ECO:0000313" key="2">
    <source>
        <dbReference type="Proteomes" id="UP001596514"/>
    </source>
</evidence>